<organism evidence="2 3">
    <name type="scientific">Bombus impatiens</name>
    <name type="common">Bumblebee</name>
    <dbReference type="NCBI Taxonomy" id="132113"/>
    <lineage>
        <taxon>Eukaryota</taxon>
        <taxon>Metazoa</taxon>
        <taxon>Ecdysozoa</taxon>
        <taxon>Arthropoda</taxon>
        <taxon>Hexapoda</taxon>
        <taxon>Insecta</taxon>
        <taxon>Pterygota</taxon>
        <taxon>Neoptera</taxon>
        <taxon>Endopterygota</taxon>
        <taxon>Hymenoptera</taxon>
        <taxon>Apocrita</taxon>
        <taxon>Aculeata</taxon>
        <taxon>Apoidea</taxon>
        <taxon>Anthophila</taxon>
        <taxon>Apidae</taxon>
        <taxon>Bombus</taxon>
        <taxon>Pyrobombus</taxon>
    </lineage>
</organism>
<feature type="signal peptide" evidence="1">
    <location>
        <begin position="1"/>
        <end position="25"/>
    </location>
</feature>
<feature type="chain" id="PRO_5028057530" evidence="1">
    <location>
        <begin position="26"/>
        <end position="148"/>
    </location>
</feature>
<evidence type="ECO:0000313" key="3">
    <source>
        <dbReference type="RefSeq" id="XP_033180081.1"/>
    </source>
</evidence>
<gene>
    <name evidence="3" type="primary">LOC117152425</name>
</gene>
<protein>
    <submittedName>
        <fullName evidence="3">Uncharacterized protein LOC117152425</fullName>
    </submittedName>
</protein>
<accession>A0A6P8M3Y9</accession>
<keyword evidence="1" id="KW-0732">Signal</keyword>
<dbReference type="RefSeq" id="XP_033180081.1">
    <property type="nucleotide sequence ID" value="XM_033324190.1"/>
</dbReference>
<sequence length="148" mass="16940">MFSFSRAFPPILFATLFICIGLTHSLKCYKCGQYNEGVGSITPCINYTAHMHLKECLPTAEWCIVSKHLSYLLFQTAFNSICYSLFNRGKEPSSFFPFFSFFGNGENLEDLISLNDVNQRRTRVSVAYAKNRNLRSTFNIHILLDVVI</sequence>
<evidence type="ECO:0000313" key="2">
    <source>
        <dbReference type="Proteomes" id="UP000515180"/>
    </source>
</evidence>
<dbReference type="Proteomes" id="UP000515180">
    <property type="component" value="Unplaced"/>
</dbReference>
<dbReference type="AlphaFoldDB" id="A0A6P8M3Y9"/>
<reference evidence="3" key="1">
    <citation type="submission" date="2025-08" db="UniProtKB">
        <authorList>
            <consortium name="RefSeq"/>
        </authorList>
    </citation>
    <scope>IDENTIFICATION</scope>
</reference>
<name>A0A6P8M3Y9_BOMIM</name>
<dbReference type="GeneID" id="117152425"/>
<dbReference type="OrthoDB" id="8188927at2759"/>
<evidence type="ECO:0000256" key="1">
    <source>
        <dbReference type="SAM" id="SignalP"/>
    </source>
</evidence>
<keyword evidence="2" id="KW-1185">Reference proteome</keyword>
<proteinExistence type="predicted"/>